<evidence type="ECO:0000256" key="2">
    <source>
        <dbReference type="SAM" id="SignalP"/>
    </source>
</evidence>
<evidence type="ECO:0000313" key="4">
    <source>
        <dbReference type="Proteomes" id="UP000595074"/>
    </source>
</evidence>
<keyword evidence="4" id="KW-1185">Reference proteome</keyword>
<dbReference type="InterPro" id="IPR036280">
    <property type="entry name" value="Multihaem_cyt_sf"/>
</dbReference>
<reference evidence="3 4" key="1">
    <citation type="submission" date="2020-10" db="EMBL/GenBank/DDBJ databases">
        <title>The genome of sulfurovum sp.</title>
        <authorList>
            <person name="Xie S."/>
            <person name="Shao Z."/>
            <person name="Jiang L."/>
        </authorList>
    </citation>
    <scope>NUCLEOTIDE SEQUENCE [LARGE SCALE GENOMIC DNA]</scope>
    <source>
        <strain evidence="3 4">ST-419</strain>
    </source>
</reference>
<dbReference type="PANTHER" id="PTHR35038:SF6">
    <property type="entry name" value="SURFACE LOCALIZED DECAHEME CYTOCHROME C LIPOPROTEIN"/>
    <property type="match status" value="1"/>
</dbReference>
<dbReference type="RefSeq" id="WP_197548633.1">
    <property type="nucleotide sequence ID" value="NZ_CP063164.1"/>
</dbReference>
<dbReference type="AlphaFoldDB" id="A0A7M1S5B4"/>
<sequence length="554" mass="59459">MKQKNLWLLLLSAPVFMACGGGGSTDVQETSNSSSGFSYVLTAWNDLGMHCMDGNDFSVFSVLPPYNNLHAQIKDKNGDLVTSGIILTYEAEQGTDGKWNTSSTDKTNFWDHSKQLFGVVLAQDTGLTGVKTPSKTPQQLTFNTVHQWWEAEGIPITPYNDDGSKNYYPLVKVVAKDSQGNILAEATTVLPVSDEMDCKRCHQSNAPSNDAKPNAGWVNNADPEKDYKFNILRLHDEKHPSAVTDNTAALQAKGYTYDPQGLEATANGGTAILCAACHRSNALPNTGVNNIKAFTASIHGKHAAVIDPLNGLPLDDINNRNACYTCHPGAETKCLRGAMGDAKDTSGNNTMQCQSCHGNMSAVGSTNREGWLHEPNCQACHHDGKRELSAIDPATNTLRNVIDTKFATNIDTPAAGLSLYRFSKGHGSLQCEACHGATHAIYPAHNADNILSDQIQGHAGTIGECSACHNSVPKTVTGGPHGMHPVGQSWVEGHEGAAENNTAQCTVCHGQDYKGSVLSAAWTDRSFSTEWGQKNFAKGHKVSCYDCHNGPNGD</sequence>
<keyword evidence="1 2" id="KW-0732">Signal</keyword>
<dbReference type="SUPFAM" id="SSF48695">
    <property type="entry name" value="Multiheme cytochromes"/>
    <property type="match status" value="1"/>
</dbReference>
<dbReference type="PROSITE" id="PS51257">
    <property type="entry name" value="PROKAR_LIPOPROTEIN"/>
    <property type="match status" value="1"/>
</dbReference>
<accession>A0A7M1S5B4</accession>
<organism evidence="3 4">
    <name type="scientific">Sulfurovum indicum</name>
    <dbReference type="NCBI Taxonomy" id="2779528"/>
    <lineage>
        <taxon>Bacteria</taxon>
        <taxon>Pseudomonadati</taxon>
        <taxon>Campylobacterota</taxon>
        <taxon>Epsilonproteobacteria</taxon>
        <taxon>Campylobacterales</taxon>
        <taxon>Sulfurovaceae</taxon>
        <taxon>Sulfurovum</taxon>
    </lineage>
</organism>
<proteinExistence type="predicted"/>
<dbReference type="Gene3D" id="3.90.10.10">
    <property type="entry name" value="Cytochrome C3"/>
    <property type="match status" value="1"/>
</dbReference>
<evidence type="ECO:0000256" key="1">
    <source>
        <dbReference type="ARBA" id="ARBA00022729"/>
    </source>
</evidence>
<dbReference type="GO" id="GO:0016491">
    <property type="term" value="F:oxidoreductase activity"/>
    <property type="evidence" value="ECO:0007669"/>
    <property type="project" value="TreeGrafter"/>
</dbReference>
<gene>
    <name evidence="3" type="ORF">IMZ28_00095</name>
</gene>
<evidence type="ECO:0008006" key="5">
    <source>
        <dbReference type="Google" id="ProtNLM"/>
    </source>
</evidence>
<dbReference type="KEGG" id="sinu:IMZ28_00095"/>
<dbReference type="EMBL" id="CP063164">
    <property type="protein sequence ID" value="QOR61929.1"/>
    <property type="molecule type" value="Genomic_DNA"/>
</dbReference>
<protein>
    <recommendedName>
        <fullName evidence="5">Cytochrome C</fullName>
    </recommendedName>
</protein>
<dbReference type="PANTHER" id="PTHR35038">
    <property type="entry name" value="DISSIMILATORY SULFITE REDUCTASE SIRA"/>
    <property type="match status" value="1"/>
</dbReference>
<dbReference type="InterPro" id="IPR051829">
    <property type="entry name" value="Multiheme_Cytochr_ET"/>
</dbReference>
<feature type="chain" id="PRO_5029493315" description="Cytochrome C" evidence="2">
    <location>
        <begin position="18"/>
        <end position="554"/>
    </location>
</feature>
<dbReference type="Proteomes" id="UP000595074">
    <property type="component" value="Chromosome"/>
</dbReference>
<name>A0A7M1S5B4_9BACT</name>
<evidence type="ECO:0000313" key="3">
    <source>
        <dbReference type="EMBL" id="QOR61929.1"/>
    </source>
</evidence>
<feature type="signal peptide" evidence="2">
    <location>
        <begin position="1"/>
        <end position="17"/>
    </location>
</feature>